<organism evidence="11 12">
    <name type="scientific">Candidatus Anaerotruncus excrementipullorum</name>
    <dbReference type="NCBI Taxonomy" id="2838465"/>
    <lineage>
        <taxon>Bacteria</taxon>
        <taxon>Bacillati</taxon>
        <taxon>Bacillota</taxon>
        <taxon>Clostridia</taxon>
        <taxon>Eubacteriales</taxon>
        <taxon>Oscillospiraceae</taxon>
        <taxon>Anaerotruncus</taxon>
    </lineage>
</organism>
<evidence type="ECO:0000313" key="11">
    <source>
        <dbReference type="EMBL" id="HIX66462.1"/>
    </source>
</evidence>
<dbReference type="Pfam" id="PF02355">
    <property type="entry name" value="SecD_SecF_C"/>
    <property type="match status" value="1"/>
</dbReference>
<accession>A0A9D2B8S0</accession>
<comment type="subcellular location">
    <subcellularLocation>
        <location evidence="1 9">Cell membrane</location>
        <topology evidence="1 9">Multi-pass membrane protein</topology>
    </subcellularLocation>
</comment>
<evidence type="ECO:0000256" key="2">
    <source>
        <dbReference type="ARBA" id="ARBA00022448"/>
    </source>
</evidence>
<comment type="caution">
    <text evidence="11">The sequence shown here is derived from an EMBL/GenBank/DDBJ whole genome shotgun (WGS) entry which is preliminary data.</text>
</comment>
<evidence type="ECO:0000256" key="7">
    <source>
        <dbReference type="ARBA" id="ARBA00023010"/>
    </source>
</evidence>
<comment type="function">
    <text evidence="9">Part of the Sec protein translocase complex. Interacts with the SecYEG preprotein conducting channel. SecDF uses the proton motive force (PMF) to complete protein translocation after the ATP-dependent function of SecA.</text>
</comment>
<dbReference type="EMBL" id="DXES01000196">
    <property type="protein sequence ID" value="HIX66462.1"/>
    <property type="molecule type" value="Genomic_DNA"/>
</dbReference>
<keyword evidence="3 9" id="KW-1003">Cell membrane</keyword>
<dbReference type="HAMAP" id="MF_01464_B">
    <property type="entry name" value="SecF_B"/>
    <property type="match status" value="1"/>
</dbReference>
<feature type="transmembrane region" description="Helical" evidence="9">
    <location>
        <begin position="249"/>
        <end position="267"/>
    </location>
</feature>
<evidence type="ECO:0000256" key="3">
    <source>
        <dbReference type="ARBA" id="ARBA00022475"/>
    </source>
</evidence>
<feature type="transmembrane region" description="Helical" evidence="9">
    <location>
        <begin position="194"/>
        <end position="213"/>
    </location>
</feature>
<proteinExistence type="inferred from homology"/>
<dbReference type="GO" id="GO:0006605">
    <property type="term" value="P:protein targeting"/>
    <property type="evidence" value="ECO:0007669"/>
    <property type="project" value="UniProtKB-UniRule"/>
</dbReference>
<dbReference type="GO" id="GO:0005886">
    <property type="term" value="C:plasma membrane"/>
    <property type="evidence" value="ECO:0007669"/>
    <property type="project" value="UniProtKB-SubCell"/>
</dbReference>
<dbReference type="InterPro" id="IPR022813">
    <property type="entry name" value="SecD/SecF_arch_bac"/>
</dbReference>
<dbReference type="GO" id="GO:0015450">
    <property type="term" value="F:protein-transporting ATPase activity"/>
    <property type="evidence" value="ECO:0007669"/>
    <property type="project" value="InterPro"/>
</dbReference>
<keyword evidence="5 9" id="KW-0653">Protein transport</keyword>
<feature type="transmembrane region" description="Helical" evidence="9">
    <location>
        <begin position="12"/>
        <end position="30"/>
    </location>
</feature>
<dbReference type="GO" id="GO:0043952">
    <property type="term" value="P:protein transport by the Sec complex"/>
    <property type="evidence" value="ECO:0007669"/>
    <property type="project" value="UniProtKB-UniRule"/>
</dbReference>
<keyword evidence="2 9" id="KW-0813">Transport</keyword>
<dbReference type="SUPFAM" id="SSF82866">
    <property type="entry name" value="Multidrug efflux transporter AcrB transmembrane domain"/>
    <property type="match status" value="1"/>
</dbReference>
<feature type="transmembrane region" description="Helical" evidence="9">
    <location>
        <begin position="273"/>
        <end position="299"/>
    </location>
</feature>
<comment type="subunit">
    <text evidence="9">Forms a complex with SecD. Part of the essential Sec protein translocation apparatus which comprises SecA, SecYEG and auxiliary proteins SecDF. Other proteins may also be involved.</text>
</comment>
<dbReference type="InterPro" id="IPR005665">
    <property type="entry name" value="SecF_bac"/>
</dbReference>
<feature type="transmembrane region" description="Helical" evidence="9">
    <location>
        <begin position="166"/>
        <end position="188"/>
    </location>
</feature>
<keyword evidence="8 9" id="KW-0472">Membrane</keyword>
<dbReference type="InterPro" id="IPR022645">
    <property type="entry name" value="SecD/SecF_bac"/>
</dbReference>
<evidence type="ECO:0000256" key="6">
    <source>
        <dbReference type="ARBA" id="ARBA00022989"/>
    </source>
</evidence>
<feature type="domain" description="Protein export membrane protein SecD/SecF C-terminal" evidence="10">
    <location>
        <begin position="114"/>
        <end position="301"/>
    </location>
</feature>
<evidence type="ECO:0000313" key="12">
    <source>
        <dbReference type="Proteomes" id="UP000886800"/>
    </source>
</evidence>
<evidence type="ECO:0000256" key="4">
    <source>
        <dbReference type="ARBA" id="ARBA00022692"/>
    </source>
</evidence>
<dbReference type="PANTHER" id="PTHR30081:SF8">
    <property type="entry name" value="PROTEIN TRANSLOCASE SUBUNIT SECF"/>
    <property type="match status" value="1"/>
</dbReference>
<dbReference type="GO" id="GO:0065002">
    <property type="term" value="P:intracellular protein transmembrane transport"/>
    <property type="evidence" value="ECO:0007669"/>
    <property type="project" value="UniProtKB-UniRule"/>
</dbReference>
<dbReference type="NCBIfam" id="TIGR00966">
    <property type="entry name" value="transloc_SecF"/>
    <property type="match status" value="1"/>
</dbReference>
<dbReference type="Proteomes" id="UP000886800">
    <property type="component" value="Unassembled WGS sequence"/>
</dbReference>
<gene>
    <name evidence="9 11" type="primary">secF</name>
    <name evidence="11" type="ORF">H9736_09460</name>
</gene>
<protein>
    <recommendedName>
        <fullName evidence="9">Protein-export membrane protein SecF</fullName>
    </recommendedName>
</protein>
<keyword evidence="6 9" id="KW-1133">Transmembrane helix</keyword>
<dbReference type="InterPro" id="IPR048634">
    <property type="entry name" value="SecD_SecF_C"/>
</dbReference>
<reference evidence="11" key="2">
    <citation type="submission" date="2021-04" db="EMBL/GenBank/DDBJ databases">
        <authorList>
            <person name="Gilroy R."/>
        </authorList>
    </citation>
    <scope>NUCLEOTIDE SEQUENCE</scope>
    <source>
        <strain evidence="11">CHK188-5543</strain>
    </source>
</reference>
<dbReference type="PRINTS" id="PR01755">
    <property type="entry name" value="SECFTRNLCASE"/>
</dbReference>
<dbReference type="AlphaFoldDB" id="A0A9D2B8S0"/>
<evidence type="ECO:0000259" key="10">
    <source>
        <dbReference type="Pfam" id="PF02355"/>
    </source>
</evidence>
<dbReference type="PANTHER" id="PTHR30081">
    <property type="entry name" value="PROTEIN-EXPORT MEMBRANE PROTEIN SEC"/>
    <property type="match status" value="1"/>
</dbReference>
<dbReference type="Gene3D" id="1.20.1640.10">
    <property type="entry name" value="Multidrug efflux transporter AcrB transmembrane domain"/>
    <property type="match status" value="1"/>
</dbReference>
<sequence length="310" mass="33980">MKIYDIVGRRKVWFTISLVLMVVALVATFFPGVKLDIQFSGGTIITYSFTGQLDKNAFASTVESALAGRQVSLQEQQDMNTGNTQYVVTLSERSGITPDEQIAVNEALAQAFPDNQVEVVNLSNVDPTIGRDFFVKSIAAVALAAVVMILYIAFRFRKMNGWSAGVISVLALLHDVIIAYAAFVVCGFPLNDSFIAVVLTILGYSINNTIIIYDRVRENRRLLPQRTSYAELVNISVTQSLGRSINTTVSTVIAVACVCVLSVLYHVSSILTFSLPLLVGMFAGFFSSVFIAGPLWAFWQERRAAQRHAA</sequence>
<keyword evidence="4 9" id="KW-0812">Transmembrane</keyword>
<evidence type="ECO:0000256" key="9">
    <source>
        <dbReference type="HAMAP-Rule" id="MF_01464"/>
    </source>
</evidence>
<evidence type="ECO:0000256" key="1">
    <source>
        <dbReference type="ARBA" id="ARBA00004651"/>
    </source>
</evidence>
<feature type="transmembrane region" description="Helical" evidence="9">
    <location>
        <begin position="133"/>
        <end position="154"/>
    </location>
</feature>
<evidence type="ECO:0000256" key="5">
    <source>
        <dbReference type="ARBA" id="ARBA00022927"/>
    </source>
</evidence>
<keyword evidence="7 9" id="KW-0811">Translocation</keyword>
<name>A0A9D2B8S0_9FIRM</name>
<evidence type="ECO:0000256" key="8">
    <source>
        <dbReference type="ARBA" id="ARBA00023136"/>
    </source>
</evidence>
<comment type="similarity">
    <text evidence="9">Belongs to the SecD/SecF family. SecF subfamily.</text>
</comment>
<reference evidence="11" key="1">
    <citation type="journal article" date="2021" name="PeerJ">
        <title>Extensive microbial diversity within the chicken gut microbiome revealed by metagenomics and culture.</title>
        <authorList>
            <person name="Gilroy R."/>
            <person name="Ravi A."/>
            <person name="Getino M."/>
            <person name="Pursley I."/>
            <person name="Horton D.L."/>
            <person name="Alikhan N.F."/>
            <person name="Baker D."/>
            <person name="Gharbi K."/>
            <person name="Hall N."/>
            <person name="Watson M."/>
            <person name="Adriaenssens E.M."/>
            <person name="Foster-Nyarko E."/>
            <person name="Jarju S."/>
            <person name="Secka A."/>
            <person name="Antonio M."/>
            <person name="Oren A."/>
            <person name="Chaudhuri R.R."/>
            <person name="La Ragione R."/>
            <person name="Hildebrand F."/>
            <person name="Pallen M.J."/>
        </authorList>
    </citation>
    <scope>NUCLEOTIDE SEQUENCE</scope>
    <source>
        <strain evidence="11">CHK188-5543</strain>
    </source>
</reference>